<accession>A0ABS6JGM9</accession>
<gene>
    <name evidence="1" type="ORF">KS419_06980</name>
</gene>
<sequence>MKKKRGNEKVVPFAQLESNERVFRHEHAVSEEVQKVMINEVTNKFRNYAFAHFFDMYVPVLEEFIDEHNPKLEKRKSLLHNLFWCRLLFESSLRDPISIVDSFIEENDSLMKKKPILMPWLREWEKTVPKFYFVGAIFHNSYFLVIDILTSEIKEVMMLDPEAVPPKEGEIVFGTLIPLGNGDYFPIVDFYHFDYGAREAMASCMSHHFRKYLKNETIHEAFIHVLSIMLQIERHFLFENALK</sequence>
<comment type="caution">
    <text evidence="1">The sequence shown here is derived from an EMBL/GenBank/DDBJ whole genome shotgun (WGS) entry which is preliminary data.</text>
</comment>
<protein>
    <submittedName>
        <fullName evidence="1">Uncharacterized protein</fullName>
    </submittedName>
</protein>
<dbReference type="RefSeq" id="WP_217065372.1">
    <property type="nucleotide sequence ID" value="NZ_JAHQCS010000073.1"/>
</dbReference>
<keyword evidence="2" id="KW-1185">Reference proteome</keyword>
<dbReference type="EMBL" id="JAHQCS010000073">
    <property type="protein sequence ID" value="MBU9711473.1"/>
    <property type="molecule type" value="Genomic_DNA"/>
</dbReference>
<organism evidence="1 2">
    <name type="scientific">Evansella tamaricis</name>
    <dbReference type="NCBI Taxonomy" id="2069301"/>
    <lineage>
        <taxon>Bacteria</taxon>
        <taxon>Bacillati</taxon>
        <taxon>Bacillota</taxon>
        <taxon>Bacilli</taxon>
        <taxon>Bacillales</taxon>
        <taxon>Bacillaceae</taxon>
        <taxon>Evansella</taxon>
    </lineage>
</organism>
<name>A0ABS6JGM9_9BACI</name>
<evidence type="ECO:0000313" key="1">
    <source>
        <dbReference type="EMBL" id="MBU9711473.1"/>
    </source>
</evidence>
<dbReference type="Proteomes" id="UP000784880">
    <property type="component" value="Unassembled WGS sequence"/>
</dbReference>
<reference evidence="1 2" key="1">
    <citation type="submission" date="2021-06" db="EMBL/GenBank/DDBJ databases">
        <title>Bacillus sp. RD4P76, an endophyte from a halophyte.</title>
        <authorList>
            <person name="Sun J.-Q."/>
        </authorList>
    </citation>
    <scope>NUCLEOTIDE SEQUENCE [LARGE SCALE GENOMIC DNA]</scope>
    <source>
        <strain evidence="1 2">CGMCC 1.15917</strain>
    </source>
</reference>
<proteinExistence type="predicted"/>
<evidence type="ECO:0000313" key="2">
    <source>
        <dbReference type="Proteomes" id="UP000784880"/>
    </source>
</evidence>